<dbReference type="VEuPathDB" id="FungiDB:HMPREF1541_05113"/>
<feature type="region of interest" description="Disordered" evidence="1">
    <location>
        <begin position="1"/>
        <end position="100"/>
    </location>
</feature>
<evidence type="ECO:0000313" key="3">
    <source>
        <dbReference type="Proteomes" id="UP000030752"/>
    </source>
</evidence>
<dbReference type="eggNOG" id="ENOG502RNT2">
    <property type="taxonomic scope" value="Eukaryota"/>
</dbReference>
<evidence type="ECO:0000256" key="1">
    <source>
        <dbReference type="SAM" id="MobiDB-lite"/>
    </source>
</evidence>
<proteinExistence type="predicted"/>
<name>W2RYG4_CYPE1</name>
<dbReference type="RefSeq" id="XP_008717676.1">
    <property type="nucleotide sequence ID" value="XM_008719454.1"/>
</dbReference>
<organism evidence="2 3">
    <name type="scientific">Cyphellophora europaea (strain CBS 101466)</name>
    <name type="common">Phialophora europaea</name>
    <dbReference type="NCBI Taxonomy" id="1220924"/>
    <lineage>
        <taxon>Eukaryota</taxon>
        <taxon>Fungi</taxon>
        <taxon>Dikarya</taxon>
        <taxon>Ascomycota</taxon>
        <taxon>Pezizomycotina</taxon>
        <taxon>Eurotiomycetes</taxon>
        <taxon>Chaetothyriomycetidae</taxon>
        <taxon>Chaetothyriales</taxon>
        <taxon>Cyphellophoraceae</taxon>
        <taxon>Cyphellophora</taxon>
    </lineage>
</organism>
<gene>
    <name evidence="2" type="ORF">HMPREF1541_05113</name>
</gene>
<dbReference type="AlphaFoldDB" id="W2RYG4"/>
<accession>W2RYG4</accession>
<feature type="compositionally biased region" description="Basic and acidic residues" evidence="1">
    <location>
        <begin position="77"/>
        <end position="89"/>
    </location>
</feature>
<feature type="compositionally biased region" description="Polar residues" evidence="1">
    <location>
        <begin position="22"/>
        <end position="34"/>
    </location>
</feature>
<dbReference type="EMBL" id="KB822720">
    <property type="protein sequence ID" value="ETN40833.1"/>
    <property type="molecule type" value="Genomic_DNA"/>
</dbReference>
<dbReference type="InParanoid" id="W2RYG4"/>
<dbReference type="GeneID" id="19972452"/>
<dbReference type="Proteomes" id="UP000030752">
    <property type="component" value="Unassembled WGS sequence"/>
</dbReference>
<keyword evidence="3" id="KW-1185">Reference proteome</keyword>
<reference evidence="2 3" key="1">
    <citation type="submission" date="2013-03" db="EMBL/GenBank/DDBJ databases">
        <title>The Genome Sequence of Phialophora europaea CBS 101466.</title>
        <authorList>
            <consortium name="The Broad Institute Genomics Platform"/>
            <person name="Cuomo C."/>
            <person name="de Hoog S."/>
            <person name="Gorbushina A."/>
            <person name="Walker B."/>
            <person name="Young S.K."/>
            <person name="Zeng Q."/>
            <person name="Gargeya S."/>
            <person name="Fitzgerald M."/>
            <person name="Haas B."/>
            <person name="Abouelleil A."/>
            <person name="Allen A.W."/>
            <person name="Alvarado L."/>
            <person name="Arachchi H.M."/>
            <person name="Berlin A.M."/>
            <person name="Chapman S.B."/>
            <person name="Gainer-Dewar J."/>
            <person name="Goldberg J."/>
            <person name="Griggs A."/>
            <person name="Gujja S."/>
            <person name="Hansen M."/>
            <person name="Howarth C."/>
            <person name="Imamovic A."/>
            <person name="Ireland A."/>
            <person name="Larimer J."/>
            <person name="McCowan C."/>
            <person name="Murphy C."/>
            <person name="Pearson M."/>
            <person name="Poon T.W."/>
            <person name="Priest M."/>
            <person name="Roberts A."/>
            <person name="Saif S."/>
            <person name="Shea T."/>
            <person name="Sisk P."/>
            <person name="Sykes S."/>
            <person name="Wortman J."/>
            <person name="Nusbaum C."/>
            <person name="Birren B."/>
        </authorList>
    </citation>
    <scope>NUCLEOTIDE SEQUENCE [LARGE SCALE GENOMIC DNA]</scope>
    <source>
        <strain evidence="2 3">CBS 101466</strain>
    </source>
</reference>
<sequence length="100" mass="9937">MPRGADYANEAPHSDNAVPETHNLTHGSGGNTTADAPLGKEQKTAPMPEGLSEVHDHVMSGGGSGVAPGTIEGSGKGGHEPKTLGEEKGLGGSVPTSEAK</sequence>
<protein>
    <submittedName>
        <fullName evidence="2">Uncharacterized protein</fullName>
    </submittedName>
</protein>
<evidence type="ECO:0000313" key="2">
    <source>
        <dbReference type="EMBL" id="ETN40833.1"/>
    </source>
</evidence>
<dbReference type="OrthoDB" id="3439627at2759"/>
<dbReference type="HOGENOM" id="CLU_156682_0_0_1"/>
<feature type="compositionally biased region" description="Gly residues" evidence="1">
    <location>
        <begin position="60"/>
        <end position="76"/>
    </location>
</feature>